<evidence type="ECO:0000313" key="2">
    <source>
        <dbReference type="EMBL" id="PEN12635.1"/>
    </source>
</evidence>
<comment type="caution">
    <text evidence="2">The sequence shown here is derived from an EMBL/GenBank/DDBJ whole genome shotgun (WGS) entry which is preliminary data.</text>
</comment>
<protein>
    <submittedName>
        <fullName evidence="2">Uncharacterized protein</fullName>
    </submittedName>
</protein>
<evidence type="ECO:0000256" key="1">
    <source>
        <dbReference type="SAM" id="Phobius"/>
    </source>
</evidence>
<keyword evidence="1" id="KW-1133">Transmembrane helix</keyword>
<sequence>MAKWTLRLTVMSLIVVSYFALWQPVRNGWGNRVVYPVLSEIAEAYPGATVKTSGRGVRVTRKSVEGPLNSIVTRPPAGVKFLLPALFVVGIAPDRPWWLGFFAGHILLAVLVALSLAGFIVGLTFFGYFGHGVQLYALDAYSLGFPIFAYVKRIGL</sequence>
<keyword evidence="3" id="KW-1185">Reference proteome</keyword>
<proteinExistence type="predicted"/>
<feature type="transmembrane region" description="Helical" evidence="1">
    <location>
        <begin position="106"/>
        <end position="129"/>
    </location>
</feature>
<feature type="transmembrane region" description="Helical" evidence="1">
    <location>
        <begin position="6"/>
        <end position="22"/>
    </location>
</feature>
<organism evidence="2 3">
    <name type="scientific">Longibacter salinarum</name>
    <dbReference type="NCBI Taxonomy" id="1850348"/>
    <lineage>
        <taxon>Bacteria</taxon>
        <taxon>Pseudomonadati</taxon>
        <taxon>Rhodothermota</taxon>
        <taxon>Rhodothermia</taxon>
        <taxon>Rhodothermales</taxon>
        <taxon>Salisaetaceae</taxon>
        <taxon>Longibacter</taxon>
    </lineage>
</organism>
<evidence type="ECO:0000313" key="3">
    <source>
        <dbReference type="Proteomes" id="UP000220102"/>
    </source>
</evidence>
<dbReference type="EMBL" id="PDEQ01000007">
    <property type="protein sequence ID" value="PEN12635.1"/>
    <property type="molecule type" value="Genomic_DNA"/>
</dbReference>
<dbReference type="Proteomes" id="UP000220102">
    <property type="component" value="Unassembled WGS sequence"/>
</dbReference>
<accession>A0A2A8CVA0</accession>
<gene>
    <name evidence="2" type="ORF">CRI94_14060</name>
</gene>
<keyword evidence="1" id="KW-0472">Membrane</keyword>
<dbReference type="AlphaFoldDB" id="A0A2A8CVA0"/>
<reference evidence="2 3" key="1">
    <citation type="submission" date="2017-10" db="EMBL/GenBank/DDBJ databases">
        <title>Draft genome of Longibacter Salinarum.</title>
        <authorList>
            <person name="Goh K.M."/>
            <person name="Shamsir M.S."/>
            <person name="Lim S.W."/>
        </authorList>
    </citation>
    <scope>NUCLEOTIDE SEQUENCE [LARGE SCALE GENOMIC DNA]</scope>
    <source>
        <strain evidence="2 3">KCTC 52045</strain>
    </source>
</reference>
<keyword evidence="1" id="KW-0812">Transmembrane</keyword>
<name>A0A2A8CVA0_9BACT</name>